<dbReference type="InterPro" id="IPR043168">
    <property type="entry name" value="DegV_C"/>
</dbReference>
<protein>
    <submittedName>
        <fullName evidence="2">DegV family protein</fullName>
    </submittedName>
</protein>
<dbReference type="AlphaFoldDB" id="A0A9D2L8D5"/>
<accession>A0A9D2L8D5</accession>
<comment type="caution">
    <text evidence="2">The sequence shown here is derived from an EMBL/GenBank/DDBJ whole genome shotgun (WGS) entry which is preliminary data.</text>
</comment>
<dbReference type="Pfam" id="PF02645">
    <property type="entry name" value="DegV"/>
    <property type="match status" value="1"/>
</dbReference>
<dbReference type="NCBIfam" id="TIGR00762">
    <property type="entry name" value="DegV"/>
    <property type="match status" value="1"/>
</dbReference>
<dbReference type="PROSITE" id="PS51482">
    <property type="entry name" value="DEGV"/>
    <property type="match status" value="1"/>
</dbReference>
<evidence type="ECO:0000313" key="2">
    <source>
        <dbReference type="EMBL" id="HJB07874.1"/>
    </source>
</evidence>
<dbReference type="InterPro" id="IPR003797">
    <property type="entry name" value="DegV"/>
</dbReference>
<dbReference type="Gene3D" id="3.40.50.10170">
    <property type="match status" value="1"/>
</dbReference>
<dbReference type="PANTHER" id="PTHR33434:SF2">
    <property type="entry name" value="FATTY ACID-BINDING PROTEIN TM_1468"/>
    <property type="match status" value="1"/>
</dbReference>
<dbReference type="Gene3D" id="3.30.1180.10">
    <property type="match status" value="1"/>
</dbReference>
<keyword evidence="1" id="KW-0446">Lipid-binding</keyword>
<reference evidence="2" key="1">
    <citation type="journal article" date="2021" name="PeerJ">
        <title>Extensive microbial diversity within the chicken gut microbiome revealed by metagenomics and culture.</title>
        <authorList>
            <person name="Gilroy R."/>
            <person name="Ravi A."/>
            <person name="Getino M."/>
            <person name="Pursley I."/>
            <person name="Horton D.L."/>
            <person name="Alikhan N.F."/>
            <person name="Baker D."/>
            <person name="Gharbi K."/>
            <person name="Hall N."/>
            <person name="Watson M."/>
            <person name="Adriaenssens E.M."/>
            <person name="Foster-Nyarko E."/>
            <person name="Jarju S."/>
            <person name="Secka A."/>
            <person name="Antonio M."/>
            <person name="Oren A."/>
            <person name="Chaudhuri R.R."/>
            <person name="La Ragione R."/>
            <person name="Hildebrand F."/>
            <person name="Pallen M.J."/>
        </authorList>
    </citation>
    <scope>NUCLEOTIDE SEQUENCE</scope>
    <source>
        <strain evidence="2">CHK188-4685</strain>
    </source>
</reference>
<reference evidence="2" key="2">
    <citation type="submission" date="2021-04" db="EMBL/GenBank/DDBJ databases">
        <authorList>
            <person name="Gilroy R."/>
        </authorList>
    </citation>
    <scope>NUCLEOTIDE SEQUENCE</scope>
    <source>
        <strain evidence="2">CHK188-4685</strain>
    </source>
</reference>
<dbReference type="PANTHER" id="PTHR33434">
    <property type="entry name" value="DEGV DOMAIN-CONTAINING PROTEIN DR_1986-RELATED"/>
    <property type="match status" value="1"/>
</dbReference>
<sequence length="293" mass="32693">MYAITCCSTADLPAQFFEKTGISYARFHFSMNGVEYEDDLGASISPEAFYQQIRQGALPVTSQVNVQQYEELFEPVLCSGRDLIHLTLSSGISGSISSARIAARELAERYPGRRIQVIDSLAAASGYGLLVEEAYTRQQEGMSFDQLVSWIEENKRKLHHWFFSTDLTHFRRGGRISASSALFGNMLNICPLMNVNSQGKLIPREKIRGKKRVMGQMLRQMELHAQEGTAYRGRCFLSHSDCPQDAKELAAMVEQAFPHLDGPVEIFPIGTVIGSHTGPGTVALFFWGDERTL</sequence>
<organism evidence="2 3">
    <name type="scientific">Candidatus Enterocloster faecavium</name>
    <dbReference type="NCBI Taxonomy" id="2838560"/>
    <lineage>
        <taxon>Bacteria</taxon>
        <taxon>Bacillati</taxon>
        <taxon>Bacillota</taxon>
        <taxon>Clostridia</taxon>
        <taxon>Lachnospirales</taxon>
        <taxon>Lachnospiraceae</taxon>
        <taxon>Enterocloster</taxon>
    </lineage>
</organism>
<gene>
    <name evidence="2" type="ORF">H9716_08415</name>
</gene>
<dbReference type="SUPFAM" id="SSF82549">
    <property type="entry name" value="DAK1/DegV-like"/>
    <property type="match status" value="1"/>
</dbReference>
<evidence type="ECO:0000256" key="1">
    <source>
        <dbReference type="ARBA" id="ARBA00023121"/>
    </source>
</evidence>
<dbReference type="Proteomes" id="UP000886804">
    <property type="component" value="Unassembled WGS sequence"/>
</dbReference>
<name>A0A9D2L8D5_9FIRM</name>
<evidence type="ECO:0000313" key="3">
    <source>
        <dbReference type="Proteomes" id="UP000886804"/>
    </source>
</evidence>
<dbReference type="GO" id="GO:0008289">
    <property type="term" value="F:lipid binding"/>
    <property type="evidence" value="ECO:0007669"/>
    <property type="project" value="UniProtKB-KW"/>
</dbReference>
<proteinExistence type="predicted"/>
<dbReference type="InterPro" id="IPR050270">
    <property type="entry name" value="DegV_domain_contain"/>
</dbReference>
<dbReference type="EMBL" id="DWYS01000100">
    <property type="protein sequence ID" value="HJB07874.1"/>
    <property type="molecule type" value="Genomic_DNA"/>
</dbReference>